<dbReference type="Gene3D" id="1.25.40.10">
    <property type="entry name" value="Tetratricopeptide repeat domain"/>
    <property type="match status" value="1"/>
</dbReference>
<evidence type="ECO:0000313" key="3">
    <source>
        <dbReference type="Proteomes" id="UP000321412"/>
    </source>
</evidence>
<organism evidence="2 3">
    <name type="scientific">Lujinxingia vulgaris</name>
    <dbReference type="NCBI Taxonomy" id="2600176"/>
    <lineage>
        <taxon>Bacteria</taxon>
        <taxon>Deltaproteobacteria</taxon>
        <taxon>Bradymonadales</taxon>
        <taxon>Lujinxingiaceae</taxon>
        <taxon>Lujinxingia</taxon>
    </lineage>
</organism>
<comment type="caution">
    <text evidence="2">The sequence shown here is derived from an EMBL/GenBank/DDBJ whole genome shotgun (WGS) entry which is preliminary data.</text>
</comment>
<dbReference type="RefSeq" id="WP_146981791.1">
    <property type="nucleotide sequence ID" value="NZ_VOSM01000005.1"/>
</dbReference>
<accession>A0A5C6XAG6</accession>
<feature type="transmembrane region" description="Helical" evidence="1">
    <location>
        <begin position="291"/>
        <end position="309"/>
    </location>
</feature>
<evidence type="ECO:0000256" key="1">
    <source>
        <dbReference type="SAM" id="Phobius"/>
    </source>
</evidence>
<dbReference type="AlphaFoldDB" id="A0A5C6XAG6"/>
<feature type="transmembrane region" description="Helical" evidence="1">
    <location>
        <begin position="125"/>
        <end position="146"/>
    </location>
</feature>
<reference evidence="2 3" key="1">
    <citation type="submission" date="2019-08" db="EMBL/GenBank/DDBJ databases">
        <title>Bradymonadales sp. TMQ4.</title>
        <authorList>
            <person name="Liang Q."/>
        </authorList>
    </citation>
    <scope>NUCLEOTIDE SEQUENCE [LARGE SCALE GENOMIC DNA]</scope>
    <source>
        <strain evidence="2 3">TMQ4</strain>
    </source>
</reference>
<sequence length="841" mass="90071">MARQKSRPRWLKVSTILLAILMLASPLMVGGVHALSAALLATLALAVVIIGELAEDGRPTEMRRCSIPAAVFAMLGVVSLLQALPMPVGLIELVSPRAAEALRLSWEAAFTDVAMPAFRPLSLNAPASASMALKWFALCLGALAVSNLGRWRALRRQGLVAASILAMAVALAGAVQMLSGTENIMGVYKASLSPRAWAPFVSTNHAATYYALATLISAGAAVVWARRQRALSATMMVFAALFGMLTLAHRSQGSLLALGLSALAGGAVLLRHATARASDTGDGDKPPHTRLIWIGSGLAAALVVGGLLVPEHFSVADSLAQTSLEVRVHMSGAALRAAGDFWLTGAGAGAVGLALPTYLDPHIVGMHSVPTIENEPVEWLFAYGVPVGAAAIVLLGLSLVLLVRQALASDNPRMGAIAVAVAVGLGVASIFHFPFFTLGISLPALMVIELCAAGGKKTLPGYHRPLSRRAYRTLAGALAAGMLLAGGLIWGLYDQGTSQENAENDADVQHHLALFPTDAATLANLSVDRRQAGQTDRALVLARRAYALNPFPHQGLVLARALVADGHQEEAAGVWRELYAEPHLAPASWLAAFLLRDLQETRLRARALGDASEELLGFALNECAREEGPRQAVELALAILEERPQSPRLGLGLVRLYREQQLWELAELWAGQLLASDPGEHHDVQQQTLRELMQIYHRQERPEAALALAEQALRGGWLGADVARDLLLIASPDHRAQEAGSAREALLGEVYALGCAPPLRPRDQRVCWRSEAAIAESKGDLRRAQVLLERLVRHYDEPRDLGRFLVRHKKCIELAALIRDHGQGPHQRALRQLRSECARHP</sequence>
<feature type="transmembrane region" description="Helical" evidence="1">
    <location>
        <begin position="415"/>
        <end position="434"/>
    </location>
</feature>
<protein>
    <submittedName>
        <fullName evidence="2">Uncharacterized protein</fullName>
    </submittedName>
</protein>
<proteinExistence type="predicted"/>
<evidence type="ECO:0000313" key="2">
    <source>
        <dbReference type="EMBL" id="TXD36663.1"/>
    </source>
</evidence>
<feature type="transmembrane region" description="Helical" evidence="1">
    <location>
        <begin position="35"/>
        <end position="54"/>
    </location>
</feature>
<keyword evidence="3" id="KW-1185">Reference proteome</keyword>
<feature type="transmembrane region" description="Helical" evidence="1">
    <location>
        <begin position="230"/>
        <end position="248"/>
    </location>
</feature>
<dbReference type="InterPro" id="IPR011990">
    <property type="entry name" value="TPR-like_helical_dom_sf"/>
</dbReference>
<dbReference type="OrthoDB" id="5480571at2"/>
<feature type="transmembrane region" description="Helical" evidence="1">
    <location>
        <begin position="66"/>
        <end position="84"/>
    </location>
</feature>
<feature type="transmembrane region" description="Helical" evidence="1">
    <location>
        <begin position="380"/>
        <end position="403"/>
    </location>
</feature>
<dbReference type="SUPFAM" id="SSF48452">
    <property type="entry name" value="TPR-like"/>
    <property type="match status" value="1"/>
</dbReference>
<keyword evidence="1" id="KW-0472">Membrane</keyword>
<gene>
    <name evidence="2" type="ORF">FRC98_12600</name>
</gene>
<feature type="transmembrane region" description="Helical" evidence="1">
    <location>
        <begin position="207"/>
        <end position="225"/>
    </location>
</feature>
<dbReference type="EMBL" id="VOSM01000005">
    <property type="protein sequence ID" value="TXD36663.1"/>
    <property type="molecule type" value="Genomic_DNA"/>
</dbReference>
<feature type="transmembrane region" description="Helical" evidence="1">
    <location>
        <begin position="158"/>
        <end position="178"/>
    </location>
</feature>
<keyword evidence="1" id="KW-0812">Transmembrane</keyword>
<feature type="transmembrane region" description="Helical" evidence="1">
    <location>
        <begin position="254"/>
        <end position="270"/>
    </location>
</feature>
<feature type="transmembrane region" description="Helical" evidence="1">
    <location>
        <begin position="12"/>
        <end position="29"/>
    </location>
</feature>
<feature type="transmembrane region" description="Helical" evidence="1">
    <location>
        <begin position="471"/>
        <end position="493"/>
    </location>
</feature>
<keyword evidence="1" id="KW-1133">Transmembrane helix</keyword>
<dbReference type="Proteomes" id="UP000321412">
    <property type="component" value="Unassembled WGS sequence"/>
</dbReference>
<name>A0A5C6XAG6_9DELT</name>